<accession>A0A3B1A9H5</accession>
<dbReference type="Pfam" id="PF20408">
    <property type="entry name" value="Abhydrolase_11"/>
    <property type="match status" value="1"/>
</dbReference>
<name>A0A3B1A9H5_9ZZZZ</name>
<evidence type="ECO:0000259" key="1">
    <source>
        <dbReference type="Pfam" id="PF20408"/>
    </source>
</evidence>
<feature type="domain" description="KANL3/Tex30 alpha/beta hydrolase-like" evidence="1">
    <location>
        <begin position="40"/>
        <end position="189"/>
    </location>
</feature>
<dbReference type="Gene3D" id="3.40.50.1820">
    <property type="entry name" value="alpha/beta hydrolase"/>
    <property type="match status" value="1"/>
</dbReference>
<keyword evidence="2" id="KW-0378">Hydrolase</keyword>
<dbReference type="InterPro" id="IPR029058">
    <property type="entry name" value="AB_hydrolase_fold"/>
</dbReference>
<protein>
    <submittedName>
        <fullName evidence="2">Alpha/beta hydrolase</fullName>
    </submittedName>
</protein>
<proteinExistence type="predicted"/>
<gene>
    <name evidence="2" type="ORF">MNBD_GAMMA23-1207</name>
</gene>
<dbReference type="EMBL" id="UOFT01000040">
    <property type="protein sequence ID" value="VAW94869.1"/>
    <property type="molecule type" value="Genomic_DNA"/>
</dbReference>
<dbReference type="InterPro" id="IPR046879">
    <property type="entry name" value="KANL3/Tex30_Abhydrolase"/>
</dbReference>
<dbReference type="SUPFAM" id="SSF53474">
    <property type="entry name" value="alpha/beta-Hydrolases"/>
    <property type="match status" value="1"/>
</dbReference>
<organism evidence="2">
    <name type="scientific">hydrothermal vent metagenome</name>
    <dbReference type="NCBI Taxonomy" id="652676"/>
    <lineage>
        <taxon>unclassified sequences</taxon>
        <taxon>metagenomes</taxon>
        <taxon>ecological metagenomes</taxon>
    </lineage>
</organism>
<dbReference type="GO" id="GO:0016787">
    <property type="term" value="F:hydrolase activity"/>
    <property type="evidence" value="ECO:0007669"/>
    <property type="project" value="UniProtKB-KW"/>
</dbReference>
<dbReference type="AlphaFoldDB" id="A0A3B1A9H5"/>
<sequence>MPSTLINGSVGQLEILAEPPKTLSARTPVAIICHPHPLYGGTMQNKVVHTVAKSCMELGMPAIRFNFRGVGASEGHFEHGLGEQQDCIAVAQWARQQYPNRPIWLAGFSFGSFVAYQVFAKIKAERLLLVAPPVGLFEFRPMDSINIPWCVIQGKQDEITSPGSVEAWVNKQPTPPEFYYLDDVSHFFHGKLGVLREIIAKIWKDS</sequence>
<dbReference type="PANTHER" id="PTHR42103">
    <property type="entry name" value="ALPHA/BETA-HYDROLASES SUPERFAMILY PROTEIN"/>
    <property type="match status" value="1"/>
</dbReference>
<evidence type="ECO:0000313" key="2">
    <source>
        <dbReference type="EMBL" id="VAW94869.1"/>
    </source>
</evidence>
<dbReference type="PANTHER" id="PTHR42103:SF2">
    <property type="entry name" value="AB HYDROLASE-1 DOMAIN-CONTAINING PROTEIN"/>
    <property type="match status" value="1"/>
</dbReference>
<reference evidence="2" key="1">
    <citation type="submission" date="2018-06" db="EMBL/GenBank/DDBJ databases">
        <authorList>
            <person name="Zhirakovskaya E."/>
        </authorList>
    </citation>
    <scope>NUCLEOTIDE SEQUENCE</scope>
</reference>